<dbReference type="InterPro" id="IPR000863">
    <property type="entry name" value="Sulfotransferase_dom"/>
</dbReference>
<name>A0A2C9WJN2_MANES</name>
<dbReference type="Pfam" id="PF00685">
    <property type="entry name" value="Sulfotransfer_1"/>
    <property type="match status" value="1"/>
</dbReference>
<keyword evidence="2 3" id="KW-0808">Transferase</keyword>
<proteinExistence type="inferred from homology"/>
<dbReference type="GO" id="GO:0005737">
    <property type="term" value="C:cytoplasm"/>
    <property type="evidence" value="ECO:0000318"/>
    <property type="project" value="GO_Central"/>
</dbReference>
<dbReference type="Gene3D" id="3.40.50.300">
    <property type="entry name" value="P-loop containing nucleotide triphosphate hydrolases"/>
    <property type="match status" value="1"/>
</dbReference>
<reference evidence="6" key="1">
    <citation type="journal article" date="2016" name="Nat. Biotechnol.">
        <title>Sequencing wild and cultivated cassava and related species reveals extensive interspecific hybridization and genetic diversity.</title>
        <authorList>
            <person name="Bredeson J.V."/>
            <person name="Lyons J.B."/>
            <person name="Prochnik S.E."/>
            <person name="Wu G.A."/>
            <person name="Ha C.M."/>
            <person name="Edsinger-Gonzales E."/>
            <person name="Grimwood J."/>
            <person name="Schmutz J."/>
            <person name="Rabbi I.Y."/>
            <person name="Egesi C."/>
            <person name="Nauluvula P."/>
            <person name="Lebot V."/>
            <person name="Ndunguru J."/>
            <person name="Mkamilo G."/>
            <person name="Bart R.S."/>
            <person name="Setter T.L."/>
            <person name="Gleadow R.M."/>
            <person name="Kulakow P."/>
            <person name="Ferguson M.E."/>
            <person name="Rounsley S."/>
            <person name="Rokhsar D.S."/>
        </authorList>
    </citation>
    <scope>NUCLEOTIDE SEQUENCE [LARGE SCALE GENOMIC DNA]</scope>
    <source>
        <strain evidence="6">cv. AM560-2</strain>
    </source>
</reference>
<organism evidence="5 6">
    <name type="scientific">Manihot esculenta</name>
    <name type="common">Cassava</name>
    <name type="synonym">Jatropha manihot</name>
    <dbReference type="NCBI Taxonomy" id="3983"/>
    <lineage>
        <taxon>Eukaryota</taxon>
        <taxon>Viridiplantae</taxon>
        <taxon>Streptophyta</taxon>
        <taxon>Embryophyta</taxon>
        <taxon>Tracheophyta</taxon>
        <taxon>Spermatophyta</taxon>
        <taxon>Magnoliopsida</taxon>
        <taxon>eudicotyledons</taxon>
        <taxon>Gunneridae</taxon>
        <taxon>Pentapetalae</taxon>
        <taxon>rosids</taxon>
        <taxon>fabids</taxon>
        <taxon>Malpighiales</taxon>
        <taxon>Euphorbiaceae</taxon>
        <taxon>Crotonoideae</taxon>
        <taxon>Manihoteae</taxon>
        <taxon>Manihot</taxon>
    </lineage>
</organism>
<dbReference type="Proteomes" id="UP000091857">
    <property type="component" value="Chromosome 1"/>
</dbReference>
<evidence type="ECO:0000259" key="4">
    <source>
        <dbReference type="Pfam" id="PF00685"/>
    </source>
</evidence>
<dbReference type="OMA" id="ENPMCSS"/>
<evidence type="ECO:0000256" key="1">
    <source>
        <dbReference type="ARBA" id="ARBA00005771"/>
    </source>
</evidence>
<evidence type="ECO:0000256" key="2">
    <source>
        <dbReference type="ARBA" id="ARBA00022679"/>
    </source>
</evidence>
<dbReference type="EMBL" id="CM004387">
    <property type="protein sequence ID" value="OAY60322.1"/>
    <property type="molecule type" value="Genomic_DNA"/>
</dbReference>
<gene>
    <name evidence="5" type="ORF">MANES_01G103700v8</name>
</gene>
<protein>
    <recommendedName>
        <fullName evidence="3">Sulfotransferase</fullName>
        <ecNumber evidence="3">2.8.2.-</ecNumber>
    </recommendedName>
</protein>
<accession>A0A2C9WJN2</accession>
<dbReference type="GO" id="GO:0008146">
    <property type="term" value="F:sulfotransferase activity"/>
    <property type="evidence" value="ECO:0000318"/>
    <property type="project" value="GO_Central"/>
</dbReference>
<comment type="similarity">
    <text evidence="1 3">Belongs to the sulfotransferase 1 family.</text>
</comment>
<dbReference type="OrthoDB" id="205623at2759"/>
<dbReference type="EC" id="2.8.2.-" evidence="3"/>
<keyword evidence="6" id="KW-1185">Reference proteome</keyword>
<dbReference type="InterPro" id="IPR027417">
    <property type="entry name" value="P-loop_NTPase"/>
</dbReference>
<sequence length="309" mass="35696">MEASKSVFGGLARERCWGDSNGELYQWQGFWYLQPHLEAAIAAKSRFQAHDEDILLASSMKTGTTWLKALIPCIMNYKGPSEDNDPLIKHHPNALIPSIVQIFQEDLNPDLSIIPSPRLFRTHLPFSMLSDSIKNSACKIVYITRDPKDTFVSLWHFMNAKARLEEEEAYPLNEAFESFCKGIHPFGPFHDHVVQYWKESLKKPERILFLKYEELKRDPKGQVQKLASFLGRPLVEEVDVDDVLWRCSFERLKDLEVNKVGVDPRVGFAHSSYYRRGLVGDWKNHLTMEMKERLDKITRTKLEGSGLDL</sequence>
<dbReference type="Gramene" id="Manes.01G103700.1.v8.1">
    <property type="protein sequence ID" value="Manes.01G103700.1.v8.1.CDS.1"/>
    <property type="gene ID" value="Manes.01G103700.v8.1"/>
</dbReference>
<dbReference type="PANTHER" id="PTHR11783">
    <property type="entry name" value="SULFOTRANSFERASE SULT"/>
    <property type="match status" value="1"/>
</dbReference>
<comment type="caution">
    <text evidence="5">The sequence shown here is derived from an EMBL/GenBank/DDBJ whole genome shotgun (WGS) entry which is preliminary data.</text>
</comment>
<dbReference type="SUPFAM" id="SSF52540">
    <property type="entry name" value="P-loop containing nucleoside triphosphate hydrolases"/>
    <property type="match status" value="1"/>
</dbReference>
<dbReference type="AlphaFoldDB" id="A0A2C9WJN2"/>
<evidence type="ECO:0000256" key="3">
    <source>
        <dbReference type="RuleBase" id="RU361155"/>
    </source>
</evidence>
<feature type="domain" description="Sulfotransferase" evidence="4">
    <location>
        <begin position="51"/>
        <end position="306"/>
    </location>
</feature>
<evidence type="ECO:0000313" key="5">
    <source>
        <dbReference type="EMBL" id="OAY60322.1"/>
    </source>
</evidence>
<evidence type="ECO:0000313" key="6">
    <source>
        <dbReference type="Proteomes" id="UP000091857"/>
    </source>
</evidence>
<dbReference type="GO" id="GO:0051923">
    <property type="term" value="P:sulfation"/>
    <property type="evidence" value="ECO:0000318"/>
    <property type="project" value="GO_Central"/>
</dbReference>
<dbReference type="STRING" id="3983.A0A2C9WJN2"/>